<dbReference type="Pfam" id="PF01418">
    <property type="entry name" value="HTH_6"/>
    <property type="match status" value="1"/>
</dbReference>
<dbReference type="Gene3D" id="1.10.10.10">
    <property type="entry name" value="Winged helix-like DNA-binding domain superfamily/Winged helix DNA-binding domain"/>
    <property type="match status" value="1"/>
</dbReference>
<dbReference type="InterPro" id="IPR009057">
    <property type="entry name" value="Homeodomain-like_sf"/>
</dbReference>
<dbReference type="GO" id="GO:0003677">
    <property type="term" value="F:DNA binding"/>
    <property type="evidence" value="ECO:0007669"/>
    <property type="project" value="UniProtKB-KW"/>
</dbReference>
<comment type="caution">
    <text evidence="6">The sequence shown here is derived from an EMBL/GenBank/DDBJ whole genome shotgun (WGS) entry which is preliminary data.</text>
</comment>
<evidence type="ECO:0000256" key="1">
    <source>
        <dbReference type="ARBA" id="ARBA00023015"/>
    </source>
</evidence>
<name>A0ABU1S9D4_9MICO</name>
<accession>A0ABU1S9D4</accession>
<dbReference type="PROSITE" id="PS51464">
    <property type="entry name" value="SIS"/>
    <property type="match status" value="1"/>
</dbReference>
<keyword evidence="2 6" id="KW-0238">DNA-binding</keyword>
<dbReference type="InterPro" id="IPR046348">
    <property type="entry name" value="SIS_dom_sf"/>
</dbReference>
<dbReference type="InterPro" id="IPR035472">
    <property type="entry name" value="RpiR-like_SIS"/>
</dbReference>
<proteinExistence type="predicted"/>
<dbReference type="InterPro" id="IPR047640">
    <property type="entry name" value="RpiR-like"/>
</dbReference>
<dbReference type="PANTHER" id="PTHR30514">
    <property type="entry name" value="GLUCOKINASE"/>
    <property type="match status" value="1"/>
</dbReference>
<evidence type="ECO:0000313" key="7">
    <source>
        <dbReference type="Proteomes" id="UP001259347"/>
    </source>
</evidence>
<dbReference type="InterPro" id="IPR036388">
    <property type="entry name" value="WH-like_DNA-bd_sf"/>
</dbReference>
<evidence type="ECO:0000259" key="4">
    <source>
        <dbReference type="PROSITE" id="PS51071"/>
    </source>
</evidence>
<keyword evidence="3" id="KW-0804">Transcription</keyword>
<dbReference type="SUPFAM" id="SSF53697">
    <property type="entry name" value="SIS domain"/>
    <property type="match status" value="1"/>
</dbReference>
<keyword evidence="1" id="KW-0805">Transcription regulation</keyword>
<dbReference type="SUPFAM" id="SSF46689">
    <property type="entry name" value="Homeodomain-like"/>
    <property type="match status" value="1"/>
</dbReference>
<evidence type="ECO:0000313" key="6">
    <source>
        <dbReference type="EMBL" id="MDR6866231.1"/>
    </source>
</evidence>
<feature type="domain" description="SIS" evidence="5">
    <location>
        <begin position="127"/>
        <end position="267"/>
    </location>
</feature>
<dbReference type="InterPro" id="IPR001347">
    <property type="entry name" value="SIS_dom"/>
</dbReference>
<dbReference type="PANTHER" id="PTHR30514:SF1">
    <property type="entry name" value="HTH-TYPE TRANSCRIPTIONAL REGULATOR HEXR-RELATED"/>
    <property type="match status" value="1"/>
</dbReference>
<gene>
    <name evidence="6" type="ORF">J2Y69_000823</name>
</gene>
<evidence type="ECO:0000256" key="2">
    <source>
        <dbReference type="ARBA" id="ARBA00023125"/>
    </source>
</evidence>
<dbReference type="Proteomes" id="UP001259347">
    <property type="component" value="Unassembled WGS sequence"/>
</dbReference>
<reference evidence="6 7" key="1">
    <citation type="submission" date="2023-07" db="EMBL/GenBank/DDBJ databases">
        <title>Sorghum-associated microbial communities from plants grown in Nebraska, USA.</title>
        <authorList>
            <person name="Schachtman D."/>
        </authorList>
    </citation>
    <scope>NUCLEOTIDE SEQUENCE [LARGE SCALE GENOMIC DNA]</scope>
    <source>
        <strain evidence="6 7">2980</strain>
    </source>
</reference>
<feature type="domain" description="HTH rpiR-type" evidence="4">
    <location>
        <begin position="1"/>
        <end position="77"/>
    </location>
</feature>
<evidence type="ECO:0000259" key="5">
    <source>
        <dbReference type="PROSITE" id="PS51464"/>
    </source>
</evidence>
<sequence length="286" mass="29990">MSILTTIDSSADTLPPSLARIATAVRERPSLTVEMTITALAAHCGSSVASVVRFCHAIGLSGYGELRRTLAAELGRESAQFSAAGDYGSDIGADDSLREAVDKLAALERLAIEETIARLDDAVLERVVDAVDAADRLLLYGIGASRYVAADLGHKLLRIGRNAIVLSDPHEALASAAVPSARTAAIAFSHSGTTAETVRFIEAARETGAATIGVTSAPSSSLARLADHALFTHARESAFRAGAMVSRIAQLAIVDAIFIGAAQRRHDETIVALKRSRDATRPLHDA</sequence>
<keyword evidence="7" id="KW-1185">Reference proteome</keyword>
<dbReference type="EMBL" id="JAVDUM010000003">
    <property type="protein sequence ID" value="MDR6866231.1"/>
    <property type="molecule type" value="Genomic_DNA"/>
</dbReference>
<dbReference type="CDD" id="cd05013">
    <property type="entry name" value="SIS_RpiR"/>
    <property type="match status" value="1"/>
</dbReference>
<dbReference type="PROSITE" id="PS51071">
    <property type="entry name" value="HTH_RPIR"/>
    <property type="match status" value="1"/>
</dbReference>
<dbReference type="Pfam" id="PF01380">
    <property type="entry name" value="SIS"/>
    <property type="match status" value="1"/>
</dbReference>
<dbReference type="InterPro" id="IPR000281">
    <property type="entry name" value="HTH_RpiR"/>
</dbReference>
<organism evidence="6 7">
    <name type="scientific">Microbacterium resistens</name>
    <dbReference type="NCBI Taxonomy" id="156977"/>
    <lineage>
        <taxon>Bacteria</taxon>
        <taxon>Bacillati</taxon>
        <taxon>Actinomycetota</taxon>
        <taxon>Actinomycetes</taxon>
        <taxon>Micrococcales</taxon>
        <taxon>Microbacteriaceae</taxon>
        <taxon>Microbacterium</taxon>
    </lineage>
</organism>
<dbReference type="RefSeq" id="WP_310017850.1">
    <property type="nucleotide sequence ID" value="NZ_JAVDUM010000003.1"/>
</dbReference>
<protein>
    <submittedName>
        <fullName evidence="6">DNA-binding MurR/RpiR family transcriptional regulator</fullName>
    </submittedName>
</protein>
<dbReference type="Gene3D" id="3.40.50.10490">
    <property type="entry name" value="Glucose-6-phosphate isomerase like protein, domain 1"/>
    <property type="match status" value="1"/>
</dbReference>
<evidence type="ECO:0000256" key="3">
    <source>
        <dbReference type="ARBA" id="ARBA00023163"/>
    </source>
</evidence>